<keyword evidence="2" id="KW-1185">Reference proteome</keyword>
<dbReference type="Proteomes" id="UP001212821">
    <property type="component" value="Chromosome"/>
</dbReference>
<proteinExistence type="predicted"/>
<evidence type="ECO:0000313" key="2">
    <source>
        <dbReference type="Proteomes" id="UP001212821"/>
    </source>
</evidence>
<dbReference type="EMBL" id="CP115450">
    <property type="protein sequence ID" value="WBP90076.1"/>
    <property type="molecule type" value="Genomic_DNA"/>
</dbReference>
<evidence type="ECO:0000313" key="1">
    <source>
        <dbReference type="EMBL" id="WBP90076.1"/>
    </source>
</evidence>
<protein>
    <submittedName>
        <fullName evidence="1">Uncharacterized protein</fullName>
    </submittedName>
</protein>
<dbReference type="RefSeq" id="WP_270148646.1">
    <property type="nucleotide sequence ID" value="NZ_CP115450.1"/>
</dbReference>
<sequence length="116" mass="12659">MDVEVDLYSGRPNPRFPLRPAAVDELGRRIAALTPATGGERPYDGLGYRGMRVLTGPAETVAELVVSGELVTLRTPDGSLRHLRDPGRALERWLLDQGAEDLAPEVTATVRQELAR</sequence>
<gene>
    <name evidence="1" type="ORF">O1G21_32300</name>
</gene>
<organism evidence="1 2">
    <name type="scientific">Kitasatospora cathayae</name>
    <dbReference type="NCBI Taxonomy" id="3004092"/>
    <lineage>
        <taxon>Bacteria</taxon>
        <taxon>Bacillati</taxon>
        <taxon>Actinomycetota</taxon>
        <taxon>Actinomycetes</taxon>
        <taxon>Kitasatosporales</taxon>
        <taxon>Streptomycetaceae</taxon>
        <taxon>Kitasatospora</taxon>
    </lineage>
</organism>
<reference evidence="2" key="1">
    <citation type="submission" date="2022-12" db="EMBL/GenBank/DDBJ databases">
        <authorList>
            <person name="Mo P."/>
        </authorList>
    </citation>
    <scope>NUCLEOTIDE SEQUENCE [LARGE SCALE GENOMIC DNA]</scope>
    <source>
        <strain evidence="2">HUAS 3-15</strain>
    </source>
</reference>
<accession>A0ABY7QBS3</accession>
<name>A0ABY7QBS3_9ACTN</name>